<evidence type="ECO:0000313" key="2">
    <source>
        <dbReference type="EMBL" id="GAA2113719.1"/>
    </source>
</evidence>
<feature type="coiled-coil region" evidence="1">
    <location>
        <begin position="38"/>
        <end position="157"/>
    </location>
</feature>
<evidence type="ECO:0000256" key="1">
    <source>
        <dbReference type="SAM" id="Coils"/>
    </source>
</evidence>
<gene>
    <name evidence="2" type="ORF">GCM10009802_12640</name>
</gene>
<evidence type="ECO:0000313" key="3">
    <source>
        <dbReference type="Proteomes" id="UP001500443"/>
    </source>
</evidence>
<proteinExistence type="predicted"/>
<protein>
    <recommendedName>
        <fullName evidence="4">Cellulose-binding protein</fullName>
    </recommendedName>
</protein>
<name>A0ABN2XMS9_9ACTN</name>
<accession>A0ABN2XMS9</accession>
<reference evidence="2 3" key="1">
    <citation type="journal article" date="2019" name="Int. J. Syst. Evol. Microbiol.">
        <title>The Global Catalogue of Microorganisms (GCM) 10K type strain sequencing project: providing services to taxonomists for standard genome sequencing and annotation.</title>
        <authorList>
            <consortium name="The Broad Institute Genomics Platform"/>
            <consortium name="The Broad Institute Genome Sequencing Center for Infectious Disease"/>
            <person name="Wu L."/>
            <person name="Ma J."/>
        </authorList>
    </citation>
    <scope>NUCLEOTIDE SEQUENCE [LARGE SCALE GENOMIC DNA]</scope>
    <source>
        <strain evidence="2 3">JCM 15481</strain>
    </source>
</reference>
<comment type="caution">
    <text evidence="2">The sequence shown here is derived from an EMBL/GenBank/DDBJ whole genome shotgun (WGS) entry which is preliminary data.</text>
</comment>
<dbReference type="EMBL" id="BAAAPF010000020">
    <property type="protein sequence ID" value="GAA2113719.1"/>
    <property type="molecule type" value="Genomic_DNA"/>
</dbReference>
<sequence>MQPGDFMLVTRGRGYAPHQVDRVVGELVAVQQAAARRTVELEQELEGRQRQLAALREQAHVLPAPAYDVLGEGARNLYRDAEREVRRLRDQAAGDGRLETEAARVTGEERLAAARQAAEELRDAAEEDARQRVRQARQTALRLVEEARRQAAALREEGRRRAQNTTWETAAFIAARQLALGEREKQEDRRARERLREVTESLAAAEARAEAARSTALRRRNEAAAQAAVLLEQAGQEAADLRDRAWQAAQRIEQEAAREQERDAARIATARARLTAAQNAVASIAAGHEKPARRTPATTR</sequence>
<keyword evidence="1" id="KW-0175">Coiled coil</keyword>
<dbReference type="Proteomes" id="UP001500443">
    <property type="component" value="Unassembled WGS sequence"/>
</dbReference>
<feature type="coiled-coil region" evidence="1">
    <location>
        <begin position="188"/>
        <end position="251"/>
    </location>
</feature>
<organism evidence="2 3">
    <name type="scientific">Streptomyces synnematoformans</name>
    <dbReference type="NCBI Taxonomy" id="415721"/>
    <lineage>
        <taxon>Bacteria</taxon>
        <taxon>Bacillati</taxon>
        <taxon>Actinomycetota</taxon>
        <taxon>Actinomycetes</taxon>
        <taxon>Kitasatosporales</taxon>
        <taxon>Streptomycetaceae</taxon>
        <taxon>Streptomyces</taxon>
    </lineage>
</organism>
<keyword evidence="3" id="KW-1185">Reference proteome</keyword>
<evidence type="ECO:0008006" key="4">
    <source>
        <dbReference type="Google" id="ProtNLM"/>
    </source>
</evidence>